<dbReference type="InterPro" id="IPR025665">
    <property type="entry name" value="Beta-barrel_OMP_2"/>
</dbReference>
<gene>
    <name evidence="2" type="ORF">LNP81_17065</name>
</gene>
<organism evidence="2 3">
    <name type="scientific">Flavobacterium piscisymbiosum</name>
    <dbReference type="NCBI Taxonomy" id="2893753"/>
    <lineage>
        <taxon>Bacteria</taxon>
        <taxon>Pseudomonadati</taxon>
        <taxon>Bacteroidota</taxon>
        <taxon>Flavobacteriia</taxon>
        <taxon>Flavobacteriales</taxon>
        <taxon>Flavobacteriaceae</taxon>
        <taxon>Flavobacterium</taxon>
    </lineage>
</organism>
<proteinExistence type="predicted"/>
<dbReference type="EMBL" id="JAJJMM010000001">
    <property type="protein sequence ID" value="MCC9064720.1"/>
    <property type="molecule type" value="Genomic_DNA"/>
</dbReference>
<accession>A0ABS8MGU7</accession>
<dbReference type="RefSeq" id="WP_230037906.1">
    <property type="nucleotide sequence ID" value="NZ_JAJJMM010000001.1"/>
</dbReference>
<dbReference type="InterPro" id="IPR011250">
    <property type="entry name" value="OMP/PagP_B-barrel"/>
</dbReference>
<dbReference type="Pfam" id="PF13568">
    <property type="entry name" value="OMP_b-brl_2"/>
    <property type="match status" value="1"/>
</dbReference>
<dbReference type="Proteomes" id="UP001430679">
    <property type="component" value="Unassembled WGS sequence"/>
</dbReference>
<feature type="domain" description="Outer membrane protein beta-barrel" evidence="1">
    <location>
        <begin position="19"/>
        <end position="168"/>
    </location>
</feature>
<reference evidence="2" key="1">
    <citation type="submission" date="2021-11" db="EMBL/GenBank/DDBJ databases">
        <title>Description of novel Flavobacterium species.</title>
        <authorList>
            <person name="Saticioglu I.B."/>
            <person name="Ay H."/>
            <person name="Altun S."/>
            <person name="Duman M."/>
        </authorList>
    </citation>
    <scope>NUCLEOTIDE SEQUENCE</scope>
    <source>
        <strain evidence="2">F-30</strain>
    </source>
</reference>
<name>A0ABS8MGU7_9FLAO</name>
<dbReference type="SUPFAM" id="SSF56925">
    <property type="entry name" value="OMPA-like"/>
    <property type="match status" value="1"/>
</dbReference>
<protein>
    <submittedName>
        <fullName evidence="2">PorT family protein</fullName>
    </submittedName>
</protein>
<evidence type="ECO:0000259" key="1">
    <source>
        <dbReference type="Pfam" id="PF13568"/>
    </source>
</evidence>
<comment type="caution">
    <text evidence="2">The sequence shown here is derived from an EMBL/GenBank/DDBJ whole genome shotgun (WGS) entry which is preliminary data.</text>
</comment>
<keyword evidence="3" id="KW-1185">Reference proteome</keyword>
<evidence type="ECO:0000313" key="2">
    <source>
        <dbReference type="EMBL" id="MCC9064720.1"/>
    </source>
</evidence>
<sequence length="188" mass="20772">MKKIIAAATLFMSVLGYGQVHLGAKAGVNMNKLDGKNFNSDFELGYQLGGFAYYNFSDFLGIQGEVLFNQTNTKITDNYRDIFDNAFKKNKTLNYISVPVLLRLNSEGLITVVAGPQFSFLASGNESVLENGKKLFKKTDFSFIAGAEVNIRPLTIYARYVWGFSDVSDFGAKANSQQIQAGLGLRLF</sequence>
<evidence type="ECO:0000313" key="3">
    <source>
        <dbReference type="Proteomes" id="UP001430679"/>
    </source>
</evidence>